<dbReference type="EMBL" id="SNYI01000001">
    <property type="protein sequence ID" value="TDQ33153.1"/>
    <property type="molecule type" value="Genomic_DNA"/>
</dbReference>
<organism evidence="10 11">
    <name type="scientific">Zeaxanthinibacter enoshimensis</name>
    <dbReference type="NCBI Taxonomy" id="392009"/>
    <lineage>
        <taxon>Bacteria</taxon>
        <taxon>Pseudomonadati</taxon>
        <taxon>Bacteroidota</taxon>
        <taxon>Flavobacteriia</taxon>
        <taxon>Flavobacteriales</taxon>
        <taxon>Flavobacteriaceae</taxon>
        <taxon>Zeaxanthinibacter</taxon>
    </lineage>
</organism>
<evidence type="ECO:0000256" key="4">
    <source>
        <dbReference type="ARBA" id="ARBA00022679"/>
    </source>
</evidence>
<evidence type="ECO:0000256" key="6">
    <source>
        <dbReference type="ARBA" id="ARBA00022989"/>
    </source>
</evidence>
<keyword evidence="4 10" id="KW-0808">Transferase</keyword>
<feature type="transmembrane region" description="Helical" evidence="8">
    <location>
        <begin position="120"/>
        <end position="142"/>
    </location>
</feature>
<dbReference type="GO" id="GO:0016763">
    <property type="term" value="F:pentosyltransferase activity"/>
    <property type="evidence" value="ECO:0007669"/>
    <property type="project" value="TreeGrafter"/>
</dbReference>
<keyword evidence="3 10" id="KW-0328">Glycosyltransferase</keyword>
<dbReference type="PANTHER" id="PTHR33908:SF11">
    <property type="entry name" value="MEMBRANE PROTEIN"/>
    <property type="match status" value="1"/>
</dbReference>
<keyword evidence="2" id="KW-1003">Cell membrane</keyword>
<dbReference type="PANTHER" id="PTHR33908">
    <property type="entry name" value="MANNOSYLTRANSFERASE YKCB-RELATED"/>
    <property type="match status" value="1"/>
</dbReference>
<reference evidence="10 11" key="1">
    <citation type="submission" date="2019-03" db="EMBL/GenBank/DDBJ databases">
        <title>Genomic Encyclopedia of Archaeal and Bacterial Type Strains, Phase II (KMG-II): from individual species to whole genera.</title>
        <authorList>
            <person name="Goeker M."/>
        </authorList>
    </citation>
    <scope>NUCLEOTIDE SEQUENCE [LARGE SCALE GENOMIC DNA]</scope>
    <source>
        <strain evidence="10 11">DSM 18435</strain>
    </source>
</reference>
<dbReference type="OrthoDB" id="345761at2"/>
<dbReference type="InterPro" id="IPR038731">
    <property type="entry name" value="RgtA/B/C-like"/>
</dbReference>
<evidence type="ECO:0000313" key="10">
    <source>
        <dbReference type="EMBL" id="TDQ33153.1"/>
    </source>
</evidence>
<feature type="transmembrane region" description="Helical" evidence="8">
    <location>
        <begin position="311"/>
        <end position="331"/>
    </location>
</feature>
<dbReference type="GO" id="GO:0005886">
    <property type="term" value="C:plasma membrane"/>
    <property type="evidence" value="ECO:0007669"/>
    <property type="project" value="UniProtKB-SubCell"/>
</dbReference>
<feature type="transmembrane region" description="Helical" evidence="8">
    <location>
        <begin position="207"/>
        <end position="229"/>
    </location>
</feature>
<evidence type="ECO:0000313" key="11">
    <source>
        <dbReference type="Proteomes" id="UP000295468"/>
    </source>
</evidence>
<evidence type="ECO:0000256" key="2">
    <source>
        <dbReference type="ARBA" id="ARBA00022475"/>
    </source>
</evidence>
<feature type="transmembrane region" description="Helical" evidence="8">
    <location>
        <begin position="287"/>
        <end position="305"/>
    </location>
</feature>
<comment type="caution">
    <text evidence="10">The sequence shown here is derived from an EMBL/GenBank/DDBJ whole genome shotgun (WGS) entry which is preliminary data.</text>
</comment>
<evidence type="ECO:0000256" key="3">
    <source>
        <dbReference type="ARBA" id="ARBA00022676"/>
    </source>
</evidence>
<feature type="domain" description="Glycosyltransferase RgtA/B/C/D-like" evidence="9">
    <location>
        <begin position="70"/>
        <end position="227"/>
    </location>
</feature>
<keyword evidence="11" id="KW-1185">Reference proteome</keyword>
<keyword evidence="7 8" id="KW-0472">Membrane</keyword>
<feature type="transmembrane region" description="Helical" evidence="8">
    <location>
        <begin position="75"/>
        <end position="108"/>
    </location>
</feature>
<evidence type="ECO:0000256" key="7">
    <source>
        <dbReference type="ARBA" id="ARBA00023136"/>
    </source>
</evidence>
<accession>A0A4R6TSJ6</accession>
<keyword evidence="5 8" id="KW-0812">Transmembrane</keyword>
<name>A0A4R6TSJ6_9FLAO</name>
<evidence type="ECO:0000256" key="5">
    <source>
        <dbReference type="ARBA" id="ARBA00022692"/>
    </source>
</evidence>
<dbReference type="AlphaFoldDB" id="A0A4R6TSJ6"/>
<comment type="subcellular location">
    <subcellularLocation>
        <location evidence="1">Cell membrane</location>
        <topology evidence="1">Multi-pass membrane protein</topology>
    </subcellularLocation>
</comment>
<sequence>MLKKALERLQPDYQRLSHGSVFTILCLLSFFIRLPFFFRDYIDRDESTFILVAQSWVDGHLPYTELWDLKPPLVYFFFASVIWIFGKSFIAIRMLGVLAVAGTAYFSYRIGKQFNGTKTGVWAGIGTVYLLSLFGSLQGVMSEHLSMLFMVPAIFLLIQPHRWWTVLLSGIMFGLALMTKLNLAYAVFLVGLFFIYETWRSAGWKRAGGSAFLLGAGILLVITATFLPYNLAGQGALWWDSVFMAPLAYSENKKRSLLTFLPLILVMGAFLYAAFKKGWLSSRQPGILLLIMALAGVLFSFMKVGRINGHYLIQFHPLFLVLLAVVASRALPGPRTTIKKAFMVLLILLPAESYLEYVAVTRHKADKGTFYNGEGISVPRWLKEQGLEDESTLFLEYHIGYWLTDQHPPTKSATHPSNICRPELFPFYNNPRDTAMEEIRYLMHSVKPGIVVVRRGKPIFDKTLPEENHYMQTFLDSHYRVIGSVEGADILQRK</sequence>
<dbReference type="GO" id="GO:0009103">
    <property type="term" value="P:lipopolysaccharide biosynthetic process"/>
    <property type="evidence" value="ECO:0007669"/>
    <property type="project" value="UniProtKB-ARBA"/>
</dbReference>
<feature type="transmembrane region" description="Helical" evidence="8">
    <location>
        <begin position="21"/>
        <end position="38"/>
    </location>
</feature>
<evidence type="ECO:0000256" key="1">
    <source>
        <dbReference type="ARBA" id="ARBA00004651"/>
    </source>
</evidence>
<proteinExistence type="predicted"/>
<dbReference type="RefSeq" id="WP_133643160.1">
    <property type="nucleotide sequence ID" value="NZ_SNYI01000001.1"/>
</dbReference>
<feature type="transmembrane region" description="Helical" evidence="8">
    <location>
        <begin position="257"/>
        <end position="275"/>
    </location>
</feature>
<gene>
    <name evidence="10" type="ORF">CLV82_0991</name>
</gene>
<evidence type="ECO:0000256" key="8">
    <source>
        <dbReference type="SAM" id="Phobius"/>
    </source>
</evidence>
<protein>
    <submittedName>
        <fullName evidence="10">Dolichyl-phosphate-mannose-protein mannosyltransferase</fullName>
    </submittedName>
</protein>
<keyword evidence="6 8" id="KW-1133">Transmembrane helix</keyword>
<evidence type="ECO:0000259" key="9">
    <source>
        <dbReference type="Pfam" id="PF13231"/>
    </source>
</evidence>
<dbReference type="Pfam" id="PF13231">
    <property type="entry name" value="PMT_2"/>
    <property type="match status" value="1"/>
</dbReference>
<dbReference type="InterPro" id="IPR050297">
    <property type="entry name" value="LipidA_mod_glycosyltrf_83"/>
</dbReference>
<feature type="transmembrane region" description="Helical" evidence="8">
    <location>
        <begin position="162"/>
        <end position="195"/>
    </location>
</feature>
<dbReference type="Proteomes" id="UP000295468">
    <property type="component" value="Unassembled WGS sequence"/>
</dbReference>